<dbReference type="PROSITE" id="PS51257">
    <property type="entry name" value="PROKAR_LIPOPROTEIN"/>
    <property type="match status" value="1"/>
</dbReference>
<feature type="signal peptide" evidence="2">
    <location>
        <begin position="1"/>
        <end position="20"/>
    </location>
</feature>
<dbReference type="EMBL" id="QRCT01000019">
    <property type="protein sequence ID" value="RDU23827.1"/>
    <property type="molecule type" value="Genomic_DNA"/>
</dbReference>
<sequence length="308" mass="35257">MRKRNIITLIVILTLTCSLAACKQNKPTTTTPTQTQETTTEPEQTKENADKAKPEQTKENADKAVPEKEMNDENSKKQTEQQETQTETTEKTYELKSETFKENEVIIEYPQLTNYTDADAQEKINGIIKENALRYKQTFAGEGDPVTYELKYEAMKQDSDFLSIRFLGYVSYQQSLHPNNFIYTLNIDLKKQLVIKLSDLLTINQDLADSLKQGKYIGPHEEQSPELLEYVKSELNATDNEGWIQNLTNADSTDVNKDIDYFSYWTNNGVVITIPVSHASGDYAEIEIPYNNLTNLKTDHVLWNTITK</sequence>
<protein>
    <recommendedName>
        <fullName evidence="5">Deacetylase PdaC domain-containing protein</fullName>
    </recommendedName>
</protein>
<dbReference type="AlphaFoldDB" id="A0A371AW80"/>
<feature type="region of interest" description="Disordered" evidence="1">
    <location>
        <begin position="25"/>
        <end position="93"/>
    </location>
</feature>
<comment type="caution">
    <text evidence="3">The sequence shown here is derived from an EMBL/GenBank/DDBJ whole genome shotgun (WGS) entry which is preliminary data.</text>
</comment>
<evidence type="ECO:0008006" key="5">
    <source>
        <dbReference type="Google" id="ProtNLM"/>
    </source>
</evidence>
<name>A0A371AW80_9FIRM</name>
<keyword evidence="2" id="KW-0732">Signal</keyword>
<dbReference type="OrthoDB" id="2067190at2"/>
<dbReference type="RefSeq" id="WP_115481696.1">
    <property type="nucleotide sequence ID" value="NZ_QRCT01000019.1"/>
</dbReference>
<dbReference type="Gene3D" id="3.30.565.40">
    <property type="entry name" value="Fervidobacterium nodosum Rt17-B1 like"/>
    <property type="match status" value="1"/>
</dbReference>
<evidence type="ECO:0000256" key="2">
    <source>
        <dbReference type="SAM" id="SignalP"/>
    </source>
</evidence>
<evidence type="ECO:0000256" key="1">
    <source>
        <dbReference type="SAM" id="MobiDB-lite"/>
    </source>
</evidence>
<organism evidence="3 4">
    <name type="scientific">Anaerosacchariphilus polymeriproducens</name>
    <dbReference type="NCBI Taxonomy" id="1812858"/>
    <lineage>
        <taxon>Bacteria</taxon>
        <taxon>Bacillati</taxon>
        <taxon>Bacillota</taxon>
        <taxon>Clostridia</taxon>
        <taxon>Lachnospirales</taxon>
        <taxon>Lachnospiraceae</taxon>
        <taxon>Anaerosacchariphilus</taxon>
    </lineage>
</organism>
<accession>A0A371AW80</accession>
<feature type="compositionally biased region" description="Basic and acidic residues" evidence="1">
    <location>
        <begin position="43"/>
        <end position="80"/>
    </location>
</feature>
<evidence type="ECO:0000313" key="4">
    <source>
        <dbReference type="Proteomes" id="UP000255036"/>
    </source>
</evidence>
<feature type="compositionally biased region" description="Low complexity" evidence="1">
    <location>
        <begin position="27"/>
        <end position="42"/>
    </location>
</feature>
<feature type="chain" id="PRO_5016860105" description="Deacetylase PdaC domain-containing protein" evidence="2">
    <location>
        <begin position="21"/>
        <end position="308"/>
    </location>
</feature>
<gene>
    <name evidence="3" type="ORF">DWV06_08190</name>
</gene>
<proteinExistence type="predicted"/>
<dbReference type="Proteomes" id="UP000255036">
    <property type="component" value="Unassembled WGS sequence"/>
</dbReference>
<reference evidence="3 4" key="1">
    <citation type="submission" date="2018-07" db="EMBL/GenBank/DDBJ databases">
        <title>Anaerosacharophilus polymeroproducens gen. nov. sp. nov., an anaerobic bacterium isolated from salt field.</title>
        <authorList>
            <person name="Kim W."/>
            <person name="Yang S.-H."/>
            <person name="Oh J."/>
            <person name="Lee J.-H."/>
            <person name="Kwon K.K."/>
        </authorList>
    </citation>
    <scope>NUCLEOTIDE SEQUENCE [LARGE SCALE GENOMIC DNA]</scope>
    <source>
        <strain evidence="3 4">MCWD5</strain>
    </source>
</reference>
<keyword evidence="4" id="KW-1185">Reference proteome</keyword>
<evidence type="ECO:0000313" key="3">
    <source>
        <dbReference type="EMBL" id="RDU23827.1"/>
    </source>
</evidence>